<accession>A0ABQ0CAH0</accession>
<comment type="caution">
    <text evidence="1">The sequence shown here is derived from an EMBL/GenBank/DDBJ whole genome shotgun (WGS) entry which is preliminary data.</text>
</comment>
<dbReference type="EMBL" id="BAAFGK010000004">
    <property type="protein sequence ID" value="GAB0057882.1"/>
    <property type="molecule type" value="Genomic_DNA"/>
</dbReference>
<sequence>MLQLIPYGVAALLGGMLGKKLGPAILSEQMGDRPKDALVERTPTSLIEIVGERLIQEESIILATEDVPLDNRHGNKALTSEHEFVRTAEISFAVERSLERGNQVRSSVLRLVDGLVEKELKKALHIEFGTQVTRRVKIHFSTEPGQMVRYRLVWKQTSRRGIYYVNVGTDRHVIPYVVTFGLFHSVESLGEGDHAPA</sequence>
<gene>
    <name evidence="1" type="ORF">SIID45300_02216</name>
</gene>
<evidence type="ECO:0000313" key="1">
    <source>
        <dbReference type="EMBL" id="GAB0057882.1"/>
    </source>
</evidence>
<reference evidence="1 2" key="1">
    <citation type="submission" date="2024-05" db="EMBL/GenBank/DDBJ databases">
        <authorList>
            <consortium name="Candidatus Magnetaquicoccaceae bacterium FCR-1 genome sequencing consortium"/>
            <person name="Shimoshige H."/>
            <person name="Shimamura S."/>
            <person name="Taoka A."/>
            <person name="Kobayashi H."/>
            <person name="Maekawa T."/>
        </authorList>
    </citation>
    <scope>NUCLEOTIDE SEQUENCE [LARGE SCALE GENOMIC DNA]</scope>
    <source>
        <strain evidence="1 2">FCR-1</strain>
    </source>
</reference>
<organism evidence="1 2">
    <name type="scientific">Candidatus Magnetaquiglobus chichijimensis</name>
    <dbReference type="NCBI Taxonomy" id="3141448"/>
    <lineage>
        <taxon>Bacteria</taxon>
        <taxon>Pseudomonadati</taxon>
        <taxon>Pseudomonadota</taxon>
        <taxon>Magnetococcia</taxon>
        <taxon>Magnetococcales</taxon>
        <taxon>Candidatus Magnetaquicoccaceae</taxon>
        <taxon>Candidatus Magnetaquiglobus</taxon>
    </lineage>
</organism>
<name>A0ABQ0CAH0_9PROT</name>
<protein>
    <submittedName>
        <fullName evidence="1">Uncharacterized protein</fullName>
    </submittedName>
</protein>
<dbReference type="RefSeq" id="WP_420905568.1">
    <property type="nucleotide sequence ID" value="NZ_BAAFGK010000004.1"/>
</dbReference>
<evidence type="ECO:0000313" key="2">
    <source>
        <dbReference type="Proteomes" id="UP001628193"/>
    </source>
</evidence>
<reference evidence="1 2" key="2">
    <citation type="submission" date="2024-09" db="EMBL/GenBank/DDBJ databases">
        <title>Draft genome sequence of Candidatus Magnetaquicoccaceae bacterium FCR-1.</title>
        <authorList>
            <person name="Shimoshige H."/>
            <person name="Shimamura S."/>
            <person name="Taoka A."/>
            <person name="Kobayashi H."/>
            <person name="Maekawa T."/>
        </authorList>
    </citation>
    <scope>NUCLEOTIDE SEQUENCE [LARGE SCALE GENOMIC DNA]</scope>
    <source>
        <strain evidence="1 2">FCR-1</strain>
    </source>
</reference>
<dbReference type="Proteomes" id="UP001628193">
    <property type="component" value="Unassembled WGS sequence"/>
</dbReference>
<keyword evidence="2" id="KW-1185">Reference proteome</keyword>
<proteinExistence type="predicted"/>